<comment type="caution">
    <text evidence="2">The sequence shown here is derived from an EMBL/GenBank/DDBJ whole genome shotgun (WGS) entry which is preliminary data.</text>
</comment>
<dbReference type="AlphaFoldDB" id="A0A917ZUC9"/>
<evidence type="ECO:0000313" key="3">
    <source>
        <dbReference type="Proteomes" id="UP000641932"/>
    </source>
</evidence>
<evidence type="ECO:0008006" key="4">
    <source>
        <dbReference type="Google" id="ProtNLM"/>
    </source>
</evidence>
<feature type="compositionally biased region" description="Basic and acidic residues" evidence="1">
    <location>
        <begin position="35"/>
        <end position="51"/>
    </location>
</feature>
<reference evidence="2" key="2">
    <citation type="submission" date="2020-09" db="EMBL/GenBank/DDBJ databases">
        <authorList>
            <person name="Sun Q."/>
            <person name="Zhou Y."/>
        </authorList>
    </citation>
    <scope>NUCLEOTIDE SEQUENCE</scope>
    <source>
        <strain evidence="2">CGMCC 4.7201</strain>
    </source>
</reference>
<feature type="region of interest" description="Disordered" evidence="1">
    <location>
        <begin position="1"/>
        <end position="61"/>
    </location>
</feature>
<gene>
    <name evidence="2" type="ORF">GCM10012280_49010</name>
</gene>
<reference evidence="2" key="1">
    <citation type="journal article" date="2014" name="Int. J. Syst. Evol. Microbiol.">
        <title>Complete genome sequence of Corynebacterium casei LMG S-19264T (=DSM 44701T), isolated from a smear-ripened cheese.</title>
        <authorList>
            <consortium name="US DOE Joint Genome Institute (JGI-PGF)"/>
            <person name="Walter F."/>
            <person name="Albersmeier A."/>
            <person name="Kalinowski J."/>
            <person name="Ruckert C."/>
        </authorList>
    </citation>
    <scope>NUCLEOTIDE SEQUENCE</scope>
    <source>
        <strain evidence="2">CGMCC 4.7201</strain>
    </source>
</reference>
<organism evidence="2 3">
    <name type="scientific">Wenjunlia tyrosinilytica</name>
    <dbReference type="NCBI Taxonomy" id="1544741"/>
    <lineage>
        <taxon>Bacteria</taxon>
        <taxon>Bacillati</taxon>
        <taxon>Actinomycetota</taxon>
        <taxon>Actinomycetes</taxon>
        <taxon>Kitasatosporales</taxon>
        <taxon>Streptomycetaceae</taxon>
        <taxon>Wenjunlia</taxon>
    </lineage>
</organism>
<dbReference type="Proteomes" id="UP000641932">
    <property type="component" value="Unassembled WGS sequence"/>
</dbReference>
<dbReference type="EMBL" id="BMMS01000023">
    <property type="protein sequence ID" value="GGO94363.1"/>
    <property type="molecule type" value="Genomic_DNA"/>
</dbReference>
<sequence>MTPPCLRRPEAATKRNQQLEAENRELREAPAPALGERRTADLPDRPGDTPKKKSSTVIGPC</sequence>
<accession>A0A917ZUC9</accession>
<evidence type="ECO:0000256" key="1">
    <source>
        <dbReference type="SAM" id="MobiDB-lite"/>
    </source>
</evidence>
<evidence type="ECO:0000313" key="2">
    <source>
        <dbReference type="EMBL" id="GGO94363.1"/>
    </source>
</evidence>
<keyword evidence="3" id="KW-1185">Reference proteome</keyword>
<protein>
    <recommendedName>
        <fullName evidence="4">Transposase</fullName>
    </recommendedName>
</protein>
<proteinExistence type="predicted"/>
<name>A0A917ZUC9_9ACTN</name>